<keyword evidence="4" id="KW-0949">S-adenosyl-L-methionine</keyword>
<dbReference type="GO" id="GO:0032259">
    <property type="term" value="P:methylation"/>
    <property type="evidence" value="ECO:0007669"/>
    <property type="project" value="UniProtKB-KW"/>
</dbReference>
<dbReference type="GO" id="GO:0008170">
    <property type="term" value="F:N-methyltransferase activity"/>
    <property type="evidence" value="ECO:0007669"/>
    <property type="project" value="InterPro"/>
</dbReference>
<dbReference type="Gene3D" id="3.40.50.150">
    <property type="entry name" value="Vaccinia Virus protein VP39"/>
    <property type="match status" value="1"/>
</dbReference>
<protein>
    <recommendedName>
        <fullName evidence="5">DNA methylase N-4/N-6 domain-containing protein</fullName>
    </recommendedName>
</protein>
<evidence type="ECO:0000256" key="1">
    <source>
        <dbReference type="ARBA" id="ARBA00006594"/>
    </source>
</evidence>
<dbReference type="InterPro" id="IPR002295">
    <property type="entry name" value="N4/N6-MTase_EcoPI_Mod-like"/>
</dbReference>
<feature type="domain" description="DNA methylase N-4/N-6" evidence="5">
    <location>
        <begin position="116"/>
        <end position="420"/>
    </location>
</feature>
<dbReference type="EMBL" id="VSSQ01002972">
    <property type="protein sequence ID" value="MPM18378.1"/>
    <property type="molecule type" value="Genomic_DNA"/>
</dbReference>
<keyword evidence="3" id="KW-0808">Transferase</keyword>
<evidence type="ECO:0000259" key="5">
    <source>
        <dbReference type="Pfam" id="PF01555"/>
    </source>
</evidence>
<accession>A0A644XRI3</accession>
<dbReference type="InterPro" id="IPR002941">
    <property type="entry name" value="DNA_methylase_N4/N6"/>
</dbReference>
<comment type="caution">
    <text evidence="6">The sequence shown here is derived from an EMBL/GenBank/DDBJ whole genome shotgun (WGS) entry which is preliminary data.</text>
</comment>
<dbReference type="PROSITE" id="PS00092">
    <property type="entry name" value="N6_MTASE"/>
    <property type="match status" value="1"/>
</dbReference>
<evidence type="ECO:0000256" key="3">
    <source>
        <dbReference type="ARBA" id="ARBA00022679"/>
    </source>
</evidence>
<sequence length="632" mass="69714">MTSPDLTQANIDKIAELFPSVVTETLDADGNPERAVDFDLLRQELSDHIVEGPQERYRLDWPGKRAAAFTANAPIAKTLRPVREESVDFDTTKNLFIEGDNLDALKLLQESYLGKVKLIYIDPPYNTGGDFVYEDDFAESNVEYLKRSGQTLASGERLVANPESNGRFHSDWLSMMYPRLRLARNLLSSDGFIFISIDEGEQAGLRHICDEVFGTSNYVTTIMWRRKRETSNDSKNVAVQGEFILVYGRSAEGALALEPLADDYVASSYREPTAEFPEGRWRGVPITVSKGLKGGGYDYSVATPSGDEISRTWAYPRESFERLASSGRLYWGANGAGVPQRVMYAHESQGQPTTNYWDMTGSNKEGKKVILDLFGDAVFDTVKPVSLLQRIIGLASATDSIVMDFFAGSATTAHAVLAANALDGGTRRFIVVQLDEVVSHGSTAEKNGYRVVSEISRERIRRAGVKLKSDAGVLEDGVDVGFRALRVDTTNLTDTSTTADDLVQTTLLDVVGSVKPERTSEDLLFQVLLDWGMELTMPIQKETIDGFEVYDVEEGALILCTRPREARDSSLSLSLSLGLPRPSRSVSRFVSCSSTKTSRTMRSASTSGRCSVNARHTLRSRPYDRRSLVGGA</sequence>
<gene>
    <name evidence="6" type="ORF">SDC9_64787</name>
</gene>
<evidence type="ECO:0000256" key="4">
    <source>
        <dbReference type="ARBA" id="ARBA00022691"/>
    </source>
</evidence>
<keyword evidence="2" id="KW-0489">Methyltransferase</keyword>
<organism evidence="6">
    <name type="scientific">bioreactor metagenome</name>
    <dbReference type="NCBI Taxonomy" id="1076179"/>
    <lineage>
        <taxon>unclassified sequences</taxon>
        <taxon>metagenomes</taxon>
        <taxon>ecological metagenomes</taxon>
    </lineage>
</organism>
<evidence type="ECO:0000313" key="6">
    <source>
        <dbReference type="EMBL" id="MPM18378.1"/>
    </source>
</evidence>
<dbReference type="InterPro" id="IPR002052">
    <property type="entry name" value="DNA_methylase_N6_adenine_CS"/>
</dbReference>
<proteinExistence type="inferred from homology"/>
<dbReference type="InterPro" id="IPR029063">
    <property type="entry name" value="SAM-dependent_MTases_sf"/>
</dbReference>
<evidence type="ECO:0000256" key="2">
    <source>
        <dbReference type="ARBA" id="ARBA00022603"/>
    </source>
</evidence>
<reference evidence="6" key="1">
    <citation type="submission" date="2019-08" db="EMBL/GenBank/DDBJ databases">
        <authorList>
            <person name="Kucharzyk K."/>
            <person name="Murdoch R.W."/>
            <person name="Higgins S."/>
            <person name="Loffler F."/>
        </authorList>
    </citation>
    <scope>NUCLEOTIDE SEQUENCE</scope>
</reference>
<name>A0A644XRI3_9ZZZZ</name>
<dbReference type="Pfam" id="PF01555">
    <property type="entry name" value="N6_N4_Mtase"/>
    <property type="match status" value="1"/>
</dbReference>
<dbReference type="SUPFAM" id="SSF53335">
    <property type="entry name" value="S-adenosyl-L-methionine-dependent methyltransferases"/>
    <property type="match status" value="1"/>
</dbReference>
<dbReference type="PRINTS" id="PR00506">
    <property type="entry name" value="D21N6MTFRASE"/>
</dbReference>
<dbReference type="AlphaFoldDB" id="A0A644XRI3"/>
<dbReference type="GO" id="GO:0003677">
    <property type="term" value="F:DNA binding"/>
    <property type="evidence" value="ECO:0007669"/>
    <property type="project" value="InterPro"/>
</dbReference>
<comment type="similarity">
    <text evidence="1">Belongs to the N(4)/N(6)-methyltransferase family.</text>
</comment>
<dbReference type="PIRSF" id="PIRSF015855">
    <property type="entry name" value="TypeIII_Mtase_mKpnI"/>
    <property type="match status" value="1"/>
</dbReference>